<protein>
    <submittedName>
        <fullName evidence="1">Four-helix bundle copper-binding protein</fullName>
    </submittedName>
</protein>
<dbReference type="CDD" id="cd08026">
    <property type="entry name" value="DUF326"/>
    <property type="match status" value="1"/>
</dbReference>
<organism evidence="1 2">
    <name type="scientific">Zunongwangia profunda</name>
    <dbReference type="NCBI Taxonomy" id="398743"/>
    <lineage>
        <taxon>Bacteria</taxon>
        <taxon>Pseudomonadati</taxon>
        <taxon>Bacteroidota</taxon>
        <taxon>Flavobacteriia</taxon>
        <taxon>Flavobacteriales</taxon>
        <taxon>Flavobacteriaceae</taxon>
        <taxon>Zunongwangia</taxon>
    </lineage>
</organism>
<reference evidence="1 2" key="1">
    <citation type="journal article" date="2018" name="Nat. Biotechnol.">
        <title>A standardized bacterial taxonomy based on genome phylogeny substantially revises the tree of life.</title>
        <authorList>
            <person name="Parks D.H."/>
            <person name="Chuvochina M."/>
            <person name="Waite D.W."/>
            <person name="Rinke C."/>
            <person name="Skarshewski A."/>
            <person name="Chaumeil P.A."/>
            <person name="Hugenholtz P."/>
        </authorList>
    </citation>
    <scope>NUCLEOTIDE SEQUENCE [LARGE SCALE GENOMIC DNA]</scope>
    <source>
        <strain evidence="1">UBA9359</strain>
    </source>
</reference>
<name>A0A3D5IWL7_9FLAO</name>
<dbReference type="InterPro" id="IPR005560">
    <property type="entry name" value="Csp_YhjQ"/>
</dbReference>
<dbReference type="InterPro" id="IPR044543">
    <property type="entry name" value="YHJQ-like"/>
</dbReference>
<dbReference type="Gene3D" id="1.20.1270.360">
    <property type="match status" value="1"/>
</dbReference>
<dbReference type="PANTHER" id="PTHR37310:SF1">
    <property type="entry name" value="CYTOPLASMIC PROTEIN"/>
    <property type="match status" value="1"/>
</dbReference>
<sequence>MKRKNLIQTLYDCAAHCLNCADKCLTEENLSDMINCIRLDRICASTCIAAANALSVDCPKEDVEKLIAYCEEICSKCGEECAQHENEHCFECAKACKNCAEECSKF</sequence>
<dbReference type="Pfam" id="PF03860">
    <property type="entry name" value="Csp"/>
    <property type="match status" value="1"/>
</dbReference>
<dbReference type="PANTHER" id="PTHR37310">
    <property type="entry name" value="CYTOPLASMIC PROTEIN-RELATED"/>
    <property type="match status" value="1"/>
</dbReference>
<dbReference type="Proteomes" id="UP000264330">
    <property type="component" value="Unassembled WGS sequence"/>
</dbReference>
<gene>
    <name evidence="1" type="ORF">DGQ38_00055</name>
</gene>
<dbReference type="RefSeq" id="WP_041579001.1">
    <property type="nucleotide sequence ID" value="NZ_CAXGSG010000067.1"/>
</dbReference>
<dbReference type="AlphaFoldDB" id="A0A3D5IWL7"/>
<comment type="caution">
    <text evidence="1">The sequence shown here is derived from an EMBL/GenBank/DDBJ whole genome shotgun (WGS) entry which is preliminary data.</text>
</comment>
<evidence type="ECO:0000313" key="2">
    <source>
        <dbReference type="Proteomes" id="UP000264330"/>
    </source>
</evidence>
<accession>A0A3D5IWL7</accession>
<proteinExistence type="predicted"/>
<dbReference type="EMBL" id="DPMF01000002">
    <property type="protein sequence ID" value="HCV79430.1"/>
    <property type="molecule type" value="Genomic_DNA"/>
</dbReference>
<evidence type="ECO:0000313" key="1">
    <source>
        <dbReference type="EMBL" id="HCV79430.1"/>
    </source>
</evidence>